<gene>
    <name evidence="2" type="ORF">N656DRAFT_426547</name>
</gene>
<feature type="compositionally biased region" description="Basic and acidic residues" evidence="1">
    <location>
        <begin position="213"/>
        <end position="224"/>
    </location>
</feature>
<reference evidence="2" key="2">
    <citation type="submission" date="2023-05" db="EMBL/GenBank/DDBJ databases">
        <authorList>
            <consortium name="Lawrence Berkeley National Laboratory"/>
            <person name="Steindorff A."/>
            <person name="Hensen N."/>
            <person name="Bonometti L."/>
            <person name="Westerberg I."/>
            <person name="Brannstrom I.O."/>
            <person name="Guillou S."/>
            <person name="Cros-Aarteil S."/>
            <person name="Calhoun S."/>
            <person name="Haridas S."/>
            <person name="Kuo A."/>
            <person name="Mondo S."/>
            <person name="Pangilinan J."/>
            <person name="Riley R."/>
            <person name="Labutti K."/>
            <person name="Andreopoulos B."/>
            <person name="Lipzen A."/>
            <person name="Chen C."/>
            <person name="Yanf M."/>
            <person name="Daum C."/>
            <person name="Ng V."/>
            <person name="Clum A."/>
            <person name="Ohm R."/>
            <person name="Martin F."/>
            <person name="Silar P."/>
            <person name="Natvig D."/>
            <person name="Lalanne C."/>
            <person name="Gautier V."/>
            <person name="Ament-Velasquez S.L."/>
            <person name="Kruys A."/>
            <person name="Hutchinson M.I."/>
            <person name="Powell A.J."/>
            <person name="Barry K."/>
            <person name="Miller A.N."/>
            <person name="Grigoriev I.V."/>
            <person name="Debuchy R."/>
            <person name="Gladieux P."/>
            <person name="Thoren M.H."/>
            <person name="Johannesson H."/>
        </authorList>
    </citation>
    <scope>NUCLEOTIDE SEQUENCE</scope>
    <source>
        <strain evidence="2">CBS 508.74</strain>
    </source>
</reference>
<protein>
    <submittedName>
        <fullName evidence="2">Uncharacterized protein</fullName>
    </submittedName>
</protein>
<proteinExistence type="predicted"/>
<evidence type="ECO:0000256" key="1">
    <source>
        <dbReference type="SAM" id="MobiDB-lite"/>
    </source>
</evidence>
<feature type="compositionally biased region" description="Polar residues" evidence="1">
    <location>
        <begin position="140"/>
        <end position="150"/>
    </location>
</feature>
<organism evidence="2 3">
    <name type="scientific">Canariomyces notabilis</name>
    <dbReference type="NCBI Taxonomy" id="2074819"/>
    <lineage>
        <taxon>Eukaryota</taxon>
        <taxon>Fungi</taxon>
        <taxon>Dikarya</taxon>
        <taxon>Ascomycota</taxon>
        <taxon>Pezizomycotina</taxon>
        <taxon>Sordariomycetes</taxon>
        <taxon>Sordariomycetidae</taxon>
        <taxon>Sordariales</taxon>
        <taxon>Chaetomiaceae</taxon>
        <taxon>Canariomyces</taxon>
    </lineage>
</organism>
<dbReference type="GeneID" id="89933739"/>
<keyword evidence="3" id="KW-1185">Reference proteome</keyword>
<dbReference type="EMBL" id="MU853363">
    <property type="protein sequence ID" value="KAK4108372.1"/>
    <property type="molecule type" value="Genomic_DNA"/>
</dbReference>
<dbReference type="AlphaFoldDB" id="A0AAN6T928"/>
<dbReference type="Proteomes" id="UP001302812">
    <property type="component" value="Unassembled WGS sequence"/>
</dbReference>
<name>A0AAN6T928_9PEZI</name>
<evidence type="ECO:0000313" key="2">
    <source>
        <dbReference type="EMBL" id="KAK4108372.1"/>
    </source>
</evidence>
<accession>A0AAN6T928</accession>
<sequence>MSAAIVCQALFFDKTPIAGLYITLDELQNSQVSYVGFTDKEGKISEWYEKTRDSMVSVCGNVNSAWRIGFYIGLVNGGPFNHVYTDFFVKACHHPITLCLAPEEYSVKFGPETQLAPLSWDHLQHPQPLPPRHLFLKPEATSSQTPQLTPSIGHPETPWQDLDAAPRDDRLTSPDFIALLENRLDELDSQNPPSPAPKPSRKRKRDAMEEDVEPPKPRRSERLLAKSKLH</sequence>
<evidence type="ECO:0000313" key="3">
    <source>
        <dbReference type="Proteomes" id="UP001302812"/>
    </source>
</evidence>
<dbReference type="RefSeq" id="XP_064665942.1">
    <property type="nucleotide sequence ID" value="XM_064809615.1"/>
</dbReference>
<reference evidence="2" key="1">
    <citation type="journal article" date="2023" name="Mol. Phylogenet. Evol.">
        <title>Genome-scale phylogeny and comparative genomics of the fungal order Sordariales.</title>
        <authorList>
            <person name="Hensen N."/>
            <person name="Bonometti L."/>
            <person name="Westerberg I."/>
            <person name="Brannstrom I.O."/>
            <person name="Guillou S."/>
            <person name="Cros-Aarteil S."/>
            <person name="Calhoun S."/>
            <person name="Haridas S."/>
            <person name="Kuo A."/>
            <person name="Mondo S."/>
            <person name="Pangilinan J."/>
            <person name="Riley R."/>
            <person name="LaButti K."/>
            <person name="Andreopoulos B."/>
            <person name="Lipzen A."/>
            <person name="Chen C."/>
            <person name="Yan M."/>
            <person name="Daum C."/>
            <person name="Ng V."/>
            <person name="Clum A."/>
            <person name="Steindorff A."/>
            <person name="Ohm R.A."/>
            <person name="Martin F."/>
            <person name="Silar P."/>
            <person name="Natvig D.O."/>
            <person name="Lalanne C."/>
            <person name="Gautier V."/>
            <person name="Ament-Velasquez S.L."/>
            <person name="Kruys A."/>
            <person name="Hutchinson M.I."/>
            <person name="Powell A.J."/>
            <person name="Barry K."/>
            <person name="Miller A.N."/>
            <person name="Grigoriev I.V."/>
            <person name="Debuchy R."/>
            <person name="Gladieux P."/>
            <person name="Hiltunen Thoren M."/>
            <person name="Johannesson H."/>
        </authorList>
    </citation>
    <scope>NUCLEOTIDE SEQUENCE</scope>
    <source>
        <strain evidence="2">CBS 508.74</strain>
    </source>
</reference>
<feature type="region of interest" description="Disordered" evidence="1">
    <location>
        <begin position="140"/>
        <end position="230"/>
    </location>
</feature>
<comment type="caution">
    <text evidence="2">The sequence shown here is derived from an EMBL/GenBank/DDBJ whole genome shotgun (WGS) entry which is preliminary data.</text>
</comment>